<gene>
    <name evidence="1" type="ORF">GJ668_05275</name>
</gene>
<reference evidence="1 2" key="1">
    <citation type="submission" date="2019-11" db="EMBL/GenBank/DDBJ databases">
        <title>Whole-genome sequence of the anaerobic purple sulfur bacterium Allochromatium palmeri DSM 15591.</title>
        <authorList>
            <person name="Kyndt J.A."/>
            <person name="Meyer T.E."/>
        </authorList>
    </citation>
    <scope>NUCLEOTIDE SEQUENCE [LARGE SCALE GENOMIC DNA]</scope>
    <source>
        <strain evidence="1 2">DSM 15591</strain>
    </source>
</reference>
<dbReference type="Proteomes" id="UP000434044">
    <property type="component" value="Unassembled WGS sequence"/>
</dbReference>
<protein>
    <submittedName>
        <fullName evidence="1">Uncharacterized protein</fullName>
    </submittedName>
</protein>
<comment type="caution">
    <text evidence="1">The sequence shown here is derived from an EMBL/GenBank/DDBJ whole genome shotgun (WGS) entry which is preliminary data.</text>
</comment>
<dbReference type="OrthoDB" id="594421at2"/>
<dbReference type="RefSeq" id="WP_155449097.1">
    <property type="nucleotide sequence ID" value="NZ_WNKT01000007.1"/>
</dbReference>
<dbReference type="EMBL" id="WNKT01000007">
    <property type="protein sequence ID" value="MTW20505.1"/>
    <property type="molecule type" value="Genomic_DNA"/>
</dbReference>
<organism evidence="1 2">
    <name type="scientific">Allochromatium palmeri</name>
    <dbReference type="NCBI Taxonomy" id="231048"/>
    <lineage>
        <taxon>Bacteria</taxon>
        <taxon>Pseudomonadati</taxon>
        <taxon>Pseudomonadota</taxon>
        <taxon>Gammaproteobacteria</taxon>
        <taxon>Chromatiales</taxon>
        <taxon>Chromatiaceae</taxon>
        <taxon>Allochromatium</taxon>
    </lineage>
</organism>
<evidence type="ECO:0000313" key="1">
    <source>
        <dbReference type="EMBL" id="MTW20505.1"/>
    </source>
</evidence>
<sequence length="73" mass="8402">MERDILIIHPLRTHHMLLSWLTWIIHLCEHSLSVLRVLSISNLLVALGVYRQLEAGRKYALFADTEAGEDPPK</sequence>
<evidence type="ECO:0000313" key="2">
    <source>
        <dbReference type="Proteomes" id="UP000434044"/>
    </source>
</evidence>
<accession>A0A6N8E8P4</accession>
<proteinExistence type="predicted"/>
<dbReference type="AlphaFoldDB" id="A0A6N8E8P4"/>
<keyword evidence="2" id="KW-1185">Reference proteome</keyword>
<name>A0A6N8E8P4_9GAMM</name>